<feature type="transmembrane region" description="Helical" evidence="1">
    <location>
        <begin position="155"/>
        <end position="176"/>
    </location>
</feature>
<protein>
    <submittedName>
        <fullName evidence="2">ABC transporter permease</fullName>
    </submittedName>
</protein>
<organism evidence="2 3">
    <name type="scientific">Evansella tamaricis</name>
    <dbReference type="NCBI Taxonomy" id="2069301"/>
    <lineage>
        <taxon>Bacteria</taxon>
        <taxon>Bacillati</taxon>
        <taxon>Bacillota</taxon>
        <taxon>Bacilli</taxon>
        <taxon>Bacillales</taxon>
        <taxon>Bacillaceae</taxon>
        <taxon>Evansella</taxon>
    </lineage>
</organism>
<keyword evidence="1" id="KW-0472">Membrane</keyword>
<feature type="transmembrane region" description="Helical" evidence="1">
    <location>
        <begin position="19"/>
        <end position="40"/>
    </location>
</feature>
<evidence type="ECO:0000313" key="3">
    <source>
        <dbReference type="Proteomes" id="UP000784880"/>
    </source>
</evidence>
<feature type="transmembrane region" description="Helical" evidence="1">
    <location>
        <begin position="52"/>
        <end position="73"/>
    </location>
</feature>
<proteinExistence type="predicted"/>
<feature type="transmembrane region" description="Helical" evidence="1">
    <location>
        <begin position="122"/>
        <end position="143"/>
    </location>
</feature>
<gene>
    <name evidence="2" type="ORF">KS419_20170</name>
</gene>
<evidence type="ECO:0000256" key="1">
    <source>
        <dbReference type="SAM" id="Phobius"/>
    </source>
</evidence>
<reference evidence="2 3" key="1">
    <citation type="submission" date="2021-06" db="EMBL/GenBank/DDBJ databases">
        <title>Bacillus sp. RD4P76, an endophyte from a halophyte.</title>
        <authorList>
            <person name="Sun J.-Q."/>
        </authorList>
    </citation>
    <scope>NUCLEOTIDE SEQUENCE [LARGE SCALE GENOMIC DNA]</scope>
    <source>
        <strain evidence="2 3">CGMCC 1.15917</strain>
    </source>
</reference>
<dbReference type="RefSeq" id="WP_217068360.1">
    <property type="nucleotide sequence ID" value="NZ_JAHQCS010000162.1"/>
</dbReference>
<keyword evidence="1" id="KW-1133">Transmembrane helix</keyword>
<keyword evidence="1" id="KW-0812">Transmembrane</keyword>
<accession>A0ABS6JK54</accession>
<dbReference type="Proteomes" id="UP000784880">
    <property type="component" value="Unassembled WGS sequence"/>
</dbReference>
<dbReference type="EMBL" id="JAHQCS010000162">
    <property type="protein sequence ID" value="MBU9714055.1"/>
    <property type="molecule type" value="Genomic_DNA"/>
</dbReference>
<evidence type="ECO:0000313" key="2">
    <source>
        <dbReference type="EMBL" id="MBU9714055.1"/>
    </source>
</evidence>
<sequence length="192" mass="22786">MREGIAVFYDWTHVATEGFVALIFYFFFYSFMGWLIENVYSLITTGVFMKEGFLYSPLKPMYGFAPIFLLYIVTPETHLLMVLAMCLLVPTTVEYVSGLLLEKFFNRKWWDYSSMPYQISGHVCLLFSFYWLVLSLVFLYLLHPMAEMLFQRVSGFWYYIYPAIITVALIDILLTLQVQYRRRIDSSFLLKE</sequence>
<keyword evidence="3" id="KW-1185">Reference proteome</keyword>
<dbReference type="InterPro" id="IPR010540">
    <property type="entry name" value="CmpB_TMEM229"/>
</dbReference>
<name>A0ABS6JK54_9BACI</name>
<comment type="caution">
    <text evidence="2">The sequence shown here is derived from an EMBL/GenBank/DDBJ whole genome shotgun (WGS) entry which is preliminary data.</text>
</comment>
<feature type="transmembrane region" description="Helical" evidence="1">
    <location>
        <begin position="79"/>
        <end position="101"/>
    </location>
</feature>
<dbReference type="Pfam" id="PF06541">
    <property type="entry name" value="ABC_trans_CmpB"/>
    <property type="match status" value="1"/>
</dbReference>